<accession>A0A1H2VZ04</accession>
<dbReference type="EMBL" id="FNOM01000003">
    <property type="protein sequence ID" value="SDW73585.1"/>
    <property type="molecule type" value="Genomic_DNA"/>
</dbReference>
<evidence type="ECO:0000313" key="3">
    <source>
        <dbReference type="Proteomes" id="UP000198539"/>
    </source>
</evidence>
<evidence type="ECO:0000256" key="1">
    <source>
        <dbReference type="SAM" id="Phobius"/>
    </source>
</evidence>
<gene>
    <name evidence="2" type="ORF">SAMN04488238_103218</name>
</gene>
<dbReference type="STRING" id="564137.SAMN04488238_103218"/>
<keyword evidence="3" id="KW-1185">Reference proteome</keyword>
<feature type="transmembrane region" description="Helical" evidence="1">
    <location>
        <begin position="6"/>
        <end position="34"/>
    </location>
</feature>
<reference evidence="2 3" key="1">
    <citation type="submission" date="2016-10" db="EMBL/GenBank/DDBJ databases">
        <authorList>
            <person name="de Groot N.N."/>
        </authorList>
    </citation>
    <scope>NUCLEOTIDE SEQUENCE [LARGE SCALE GENOMIC DNA]</scope>
    <source>
        <strain evidence="2 3">CGMCC 1.8894</strain>
    </source>
</reference>
<protein>
    <submittedName>
        <fullName evidence="2">Uncharacterized protein</fullName>
    </submittedName>
</protein>
<organism evidence="2 3">
    <name type="scientific">Roseicitreum antarcticum</name>
    <dbReference type="NCBI Taxonomy" id="564137"/>
    <lineage>
        <taxon>Bacteria</taxon>
        <taxon>Pseudomonadati</taxon>
        <taxon>Pseudomonadota</taxon>
        <taxon>Alphaproteobacteria</taxon>
        <taxon>Rhodobacterales</taxon>
        <taxon>Paracoccaceae</taxon>
        <taxon>Roseicitreum</taxon>
    </lineage>
</organism>
<evidence type="ECO:0000313" key="2">
    <source>
        <dbReference type="EMBL" id="SDW73585.1"/>
    </source>
</evidence>
<keyword evidence="1" id="KW-0472">Membrane</keyword>
<name>A0A1H2VZ04_9RHOB</name>
<dbReference type="Proteomes" id="UP000198539">
    <property type="component" value="Unassembled WGS sequence"/>
</dbReference>
<keyword evidence="1" id="KW-1133">Transmembrane helix</keyword>
<dbReference type="RefSeq" id="WP_092886688.1">
    <property type="nucleotide sequence ID" value="NZ_CP061498.1"/>
</dbReference>
<dbReference type="AlphaFoldDB" id="A0A1H2VZ04"/>
<proteinExistence type="predicted"/>
<keyword evidence="1" id="KW-0812">Transmembrane</keyword>
<sequence>MISNAAALGVGFGAAGVLIGQAVGGVNFAVLAAVMVRRMMDGAAGAAAPQAPFERQARFMSLMHRRR</sequence>